<dbReference type="KEGG" id="ehx:EMIHUDRAFT_248726"/>
<feature type="compositionally biased region" description="Polar residues" evidence="1">
    <location>
        <begin position="122"/>
        <end position="137"/>
    </location>
</feature>
<feature type="region of interest" description="Disordered" evidence="1">
    <location>
        <begin position="1"/>
        <end position="32"/>
    </location>
</feature>
<accession>A0A0D3IEJ8</accession>
<dbReference type="GeneID" id="17255833"/>
<feature type="region of interest" description="Disordered" evidence="1">
    <location>
        <begin position="77"/>
        <end position="137"/>
    </location>
</feature>
<proteinExistence type="predicted"/>
<dbReference type="RefSeq" id="XP_005762112.1">
    <property type="nucleotide sequence ID" value="XM_005762055.1"/>
</dbReference>
<organism evidence="2 3">
    <name type="scientific">Emiliania huxleyi (strain CCMP1516)</name>
    <dbReference type="NCBI Taxonomy" id="280463"/>
    <lineage>
        <taxon>Eukaryota</taxon>
        <taxon>Haptista</taxon>
        <taxon>Haptophyta</taxon>
        <taxon>Prymnesiophyceae</taxon>
        <taxon>Isochrysidales</taxon>
        <taxon>Noelaerhabdaceae</taxon>
        <taxon>Emiliania</taxon>
    </lineage>
</organism>
<evidence type="ECO:0000313" key="3">
    <source>
        <dbReference type="Proteomes" id="UP000013827"/>
    </source>
</evidence>
<dbReference type="HOGENOM" id="CLU_1869002_0_0_1"/>
<keyword evidence="3" id="KW-1185">Reference proteome</keyword>
<evidence type="ECO:0000313" key="2">
    <source>
        <dbReference type="EnsemblProtists" id="EOD09683"/>
    </source>
</evidence>
<evidence type="ECO:0000256" key="1">
    <source>
        <dbReference type="SAM" id="MobiDB-lite"/>
    </source>
</evidence>
<dbReference type="PaxDb" id="2903-EOD09683"/>
<dbReference type="AlphaFoldDB" id="A0A0D3IEJ8"/>
<sequence length="137" mass="14711">MVQSRAGVGVDSDSKPPPGHHQVWWNGDGDAEVADKGLEHPAYRHTIRDHHAVNASPFWRVHAAHVHVGAGFAVWQTSHSSSSPRFSNVHEAQDQGGSGRAASHASHERRSSAFSSVHESQDQTMGQLPSPSDATNA</sequence>
<protein>
    <submittedName>
        <fullName evidence="2">Uncharacterized protein</fullName>
    </submittedName>
</protein>
<dbReference type="EnsemblProtists" id="EOD09683">
    <property type="protein sequence ID" value="EOD09683"/>
    <property type="gene ID" value="EMIHUDRAFT_248726"/>
</dbReference>
<dbReference type="Proteomes" id="UP000013827">
    <property type="component" value="Unassembled WGS sequence"/>
</dbReference>
<reference evidence="3" key="1">
    <citation type="journal article" date="2013" name="Nature">
        <title>Pan genome of the phytoplankton Emiliania underpins its global distribution.</title>
        <authorList>
            <person name="Read B.A."/>
            <person name="Kegel J."/>
            <person name="Klute M.J."/>
            <person name="Kuo A."/>
            <person name="Lefebvre S.C."/>
            <person name="Maumus F."/>
            <person name="Mayer C."/>
            <person name="Miller J."/>
            <person name="Monier A."/>
            <person name="Salamov A."/>
            <person name="Young J."/>
            <person name="Aguilar M."/>
            <person name="Claverie J.M."/>
            <person name="Frickenhaus S."/>
            <person name="Gonzalez K."/>
            <person name="Herman E.K."/>
            <person name="Lin Y.C."/>
            <person name="Napier J."/>
            <person name="Ogata H."/>
            <person name="Sarno A.F."/>
            <person name="Shmutz J."/>
            <person name="Schroeder D."/>
            <person name="de Vargas C."/>
            <person name="Verret F."/>
            <person name="von Dassow P."/>
            <person name="Valentin K."/>
            <person name="Van de Peer Y."/>
            <person name="Wheeler G."/>
            <person name="Dacks J.B."/>
            <person name="Delwiche C.F."/>
            <person name="Dyhrman S.T."/>
            <person name="Glockner G."/>
            <person name="John U."/>
            <person name="Richards T."/>
            <person name="Worden A.Z."/>
            <person name="Zhang X."/>
            <person name="Grigoriev I.V."/>
            <person name="Allen A.E."/>
            <person name="Bidle K."/>
            <person name="Borodovsky M."/>
            <person name="Bowler C."/>
            <person name="Brownlee C."/>
            <person name="Cock J.M."/>
            <person name="Elias M."/>
            <person name="Gladyshev V.N."/>
            <person name="Groth M."/>
            <person name="Guda C."/>
            <person name="Hadaegh A."/>
            <person name="Iglesias-Rodriguez M.D."/>
            <person name="Jenkins J."/>
            <person name="Jones B.M."/>
            <person name="Lawson T."/>
            <person name="Leese F."/>
            <person name="Lindquist E."/>
            <person name="Lobanov A."/>
            <person name="Lomsadze A."/>
            <person name="Malik S.B."/>
            <person name="Marsh M.E."/>
            <person name="Mackinder L."/>
            <person name="Mock T."/>
            <person name="Mueller-Roeber B."/>
            <person name="Pagarete A."/>
            <person name="Parker M."/>
            <person name="Probert I."/>
            <person name="Quesneville H."/>
            <person name="Raines C."/>
            <person name="Rensing S.A."/>
            <person name="Riano-Pachon D.M."/>
            <person name="Richier S."/>
            <person name="Rokitta S."/>
            <person name="Shiraiwa Y."/>
            <person name="Soanes D.M."/>
            <person name="van der Giezen M."/>
            <person name="Wahlund T.M."/>
            <person name="Williams B."/>
            <person name="Wilson W."/>
            <person name="Wolfe G."/>
            <person name="Wurch L.L."/>
        </authorList>
    </citation>
    <scope>NUCLEOTIDE SEQUENCE</scope>
</reference>
<name>A0A0D3IEJ8_EMIH1</name>
<feature type="compositionally biased region" description="Polar residues" evidence="1">
    <location>
        <begin position="77"/>
        <end position="86"/>
    </location>
</feature>
<reference evidence="2" key="2">
    <citation type="submission" date="2024-10" db="UniProtKB">
        <authorList>
            <consortium name="EnsemblProtists"/>
        </authorList>
    </citation>
    <scope>IDENTIFICATION</scope>
</reference>